<dbReference type="EMBL" id="FQXP01000007">
    <property type="protein sequence ID" value="SHH96240.1"/>
    <property type="molecule type" value="Genomic_DNA"/>
</dbReference>
<keyword evidence="2" id="KW-1185">Reference proteome</keyword>
<dbReference type="Proteomes" id="UP000184526">
    <property type="component" value="Unassembled WGS sequence"/>
</dbReference>
<gene>
    <name evidence="1" type="ORF">SAMN02745196_02115</name>
</gene>
<evidence type="ECO:0000313" key="1">
    <source>
        <dbReference type="EMBL" id="SHH96240.1"/>
    </source>
</evidence>
<sequence length="132" mass="15541">MIYDVYLVNDYKVKEGKLLGFEPLDMNFKYSVKLICRDTIVEKISGIDVEPTTIKTYNLQYNYGPVGSVEVICALDREKAINSYNKFRRFKLKNKNAILNLPQFVDFANKNEFTYKEEIEEEVFKQNNICKK</sequence>
<dbReference type="AlphaFoldDB" id="A0A1M5X8T5"/>
<organism evidence="1 2">
    <name type="scientific">Clostridium collagenovorans DSM 3089</name>
    <dbReference type="NCBI Taxonomy" id="1121306"/>
    <lineage>
        <taxon>Bacteria</taxon>
        <taxon>Bacillati</taxon>
        <taxon>Bacillota</taxon>
        <taxon>Clostridia</taxon>
        <taxon>Eubacteriales</taxon>
        <taxon>Clostridiaceae</taxon>
        <taxon>Clostridium</taxon>
    </lineage>
</organism>
<proteinExistence type="predicted"/>
<evidence type="ECO:0000313" key="2">
    <source>
        <dbReference type="Proteomes" id="UP000184526"/>
    </source>
</evidence>
<name>A0A1M5X8T5_9CLOT</name>
<accession>A0A1M5X8T5</accession>
<reference evidence="1 2" key="1">
    <citation type="submission" date="2016-11" db="EMBL/GenBank/DDBJ databases">
        <authorList>
            <person name="Jaros S."/>
            <person name="Januszkiewicz K."/>
            <person name="Wedrychowicz H."/>
        </authorList>
    </citation>
    <scope>NUCLEOTIDE SEQUENCE [LARGE SCALE GENOMIC DNA]</scope>
    <source>
        <strain evidence="1 2">DSM 3089</strain>
    </source>
</reference>
<dbReference type="RefSeq" id="WP_072831980.1">
    <property type="nucleotide sequence ID" value="NZ_FQXP01000007.1"/>
</dbReference>
<protein>
    <submittedName>
        <fullName evidence="1">Uncharacterized protein</fullName>
    </submittedName>
</protein>